<feature type="transmembrane region" description="Helical" evidence="7">
    <location>
        <begin position="47"/>
        <end position="65"/>
    </location>
</feature>
<evidence type="ECO:0000313" key="8">
    <source>
        <dbReference type="EMBL" id="SDQ17572.1"/>
    </source>
</evidence>
<feature type="transmembrane region" description="Helical" evidence="7">
    <location>
        <begin position="166"/>
        <end position="186"/>
    </location>
</feature>
<evidence type="ECO:0000256" key="3">
    <source>
        <dbReference type="ARBA" id="ARBA00022448"/>
    </source>
</evidence>
<evidence type="ECO:0000256" key="1">
    <source>
        <dbReference type="ARBA" id="ARBA00004141"/>
    </source>
</evidence>
<keyword evidence="3" id="KW-0813">Transport</keyword>
<dbReference type="Pfam" id="PF00860">
    <property type="entry name" value="Xan_ur_permease"/>
    <property type="match status" value="1"/>
</dbReference>
<keyword evidence="5 7" id="KW-1133">Transmembrane helix</keyword>
<keyword evidence="9" id="KW-1185">Reference proteome</keyword>
<gene>
    <name evidence="8" type="ORF">SAMN04487752_1103</name>
</gene>
<dbReference type="GO" id="GO:0005345">
    <property type="term" value="F:purine nucleobase transmembrane transporter activity"/>
    <property type="evidence" value="ECO:0007669"/>
    <property type="project" value="TreeGrafter"/>
</dbReference>
<dbReference type="InterPro" id="IPR006043">
    <property type="entry name" value="NCS2"/>
</dbReference>
<dbReference type="InterPro" id="IPR045018">
    <property type="entry name" value="Azg-like"/>
</dbReference>
<feature type="transmembrane region" description="Helical" evidence="7">
    <location>
        <begin position="97"/>
        <end position="117"/>
    </location>
</feature>
<feature type="transmembrane region" description="Helical" evidence="7">
    <location>
        <begin position="193"/>
        <end position="214"/>
    </location>
</feature>
<dbReference type="PANTHER" id="PTHR43337:SF2">
    <property type="entry name" value="XANTHINE_URACIL PERMEASE"/>
    <property type="match status" value="1"/>
</dbReference>
<dbReference type="AlphaFoldDB" id="A0A1H0YQS4"/>
<comment type="similarity">
    <text evidence="2">Belongs to the nucleobase:cation symporter-2 (NCS2) (TC 2.A.40) family. Azg-like subfamily.</text>
</comment>
<dbReference type="RefSeq" id="WP_089975947.1">
    <property type="nucleotide sequence ID" value="NZ_CP084916.1"/>
</dbReference>
<reference evidence="9" key="1">
    <citation type="submission" date="2016-10" db="EMBL/GenBank/DDBJ databases">
        <authorList>
            <person name="Varghese N."/>
            <person name="Submissions S."/>
        </authorList>
    </citation>
    <scope>NUCLEOTIDE SEQUENCE [LARGE SCALE GENOMIC DNA]</scope>
    <source>
        <strain evidence="9">MPL-11</strain>
    </source>
</reference>
<feature type="transmembrane region" description="Helical" evidence="7">
    <location>
        <begin position="365"/>
        <end position="394"/>
    </location>
</feature>
<keyword evidence="6 7" id="KW-0472">Membrane</keyword>
<evidence type="ECO:0000256" key="5">
    <source>
        <dbReference type="ARBA" id="ARBA00022989"/>
    </source>
</evidence>
<evidence type="ECO:0000256" key="6">
    <source>
        <dbReference type="ARBA" id="ARBA00023136"/>
    </source>
</evidence>
<organism evidence="8 9">
    <name type="scientific">Carnobacterium viridans</name>
    <dbReference type="NCBI Taxonomy" id="174587"/>
    <lineage>
        <taxon>Bacteria</taxon>
        <taxon>Bacillati</taxon>
        <taxon>Bacillota</taxon>
        <taxon>Bacilli</taxon>
        <taxon>Lactobacillales</taxon>
        <taxon>Carnobacteriaceae</taxon>
        <taxon>Carnobacterium</taxon>
    </lineage>
</organism>
<feature type="transmembrane region" description="Helical" evidence="7">
    <location>
        <begin position="129"/>
        <end position="146"/>
    </location>
</feature>
<feature type="transmembrane region" description="Helical" evidence="7">
    <location>
        <begin position="72"/>
        <end position="91"/>
    </location>
</feature>
<feature type="transmembrane region" description="Helical" evidence="7">
    <location>
        <begin position="336"/>
        <end position="353"/>
    </location>
</feature>
<feature type="transmembrane region" description="Helical" evidence="7">
    <location>
        <begin position="234"/>
        <end position="255"/>
    </location>
</feature>
<sequence>MNFFKLKENQTSIKQEMIAGITSFFALSYIIIVNPLILAEAGIPPELSVFGTILVSAVGSILMGLWGNAPLVLTPGMGVNAFFTYTIVGSLELSWQQALAVVFVSGIIFTCIAYTSISKLLVEAIPDSLKHGITAGIGLFLVVIGLENGGILADGGANSFITLGDLSQPLVLFTVIGILLSGVLYLRNVPGSFFIGIAVITIISLVTGVHEVGASSFSLSNLSDYPALVGAFDFSTVLSVPFILAVFSLTMILIFESIGLFEGMLEDKTRFTSAFKVSGIMTLVSSLLGTSPTIPAAESASGIKAGGKTGLTAVFAGGLFLLSLVFTPLLSYIPNAALSPVIVITGAIMMENLKHIPFDDFSEWFPAFLIVVMIPLTSSIVDGLAFGFVAYPIFKLANGEFFVVKKAMKVVSFLFLLTMVAIAII</sequence>
<evidence type="ECO:0000256" key="2">
    <source>
        <dbReference type="ARBA" id="ARBA00005697"/>
    </source>
</evidence>
<evidence type="ECO:0000313" key="9">
    <source>
        <dbReference type="Proteomes" id="UP000199481"/>
    </source>
</evidence>
<evidence type="ECO:0000256" key="4">
    <source>
        <dbReference type="ARBA" id="ARBA00022692"/>
    </source>
</evidence>
<feature type="transmembrane region" description="Helical" evidence="7">
    <location>
        <begin position="406"/>
        <end position="424"/>
    </location>
</feature>
<protein>
    <submittedName>
        <fullName evidence="8">Putative MFS transporter, AGZA family, xanthine/uracil permease</fullName>
    </submittedName>
</protein>
<dbReference type="Proteomes" id="UP000199481">
    <property type="component" value="Unassembled WGS sequence"/>
</dbReference>
<evidence type="ECO:0000256" key="7">
    <source>
        <dbReference type="SAM" id="Phobius"/>
    </source>
</evidence>
<feature type="transmembrane region" description="Helical" evidence="7">
    <location>
        <begin position="21"/>
        <end position="41"/>
    </location>
</feature>
<proteinExistence type="inferred from homology"/>
<feature type="transmembrane region" description="Helical" evidence="7">
    <location>
        <begin position="311"/>
        <end position="330"/>
    </location>
</feature>
<comment type="subcellular location">
    <subcellularLocation>
        <location evidence="1">Membrane</location>
        <topology evidence="1">Multi-pass membrane protein</topology>
    </subcellularLocation>
</comment>
<keyword evidence="4 7" id="KW-0812">Transmembrane</keyword>
<dbReference type="PANTHER" id="PTHR43337">
    <property type="entry name" value="XANTHINE/URACIL PERMEASE C887.17-RELATED"/>
    <property type="match status" value="1"/>
</dbReference>
<dbReference type="GO" id="GO:0005886">
    <property type="term" value="C:plasma membrane"/>
    <property type="evidence" value="ECO:0007669"/>
    <property type="project" value="TreeGrafter"/>
</dbReference>
<dbReference type="OrthoDB" id="9808458at2"/>
<accession>A0A1H0YQS4</accession>
<name>A0A1H0YQS4_9LACT</name>
<dbReference type="EMBL" id="FNJW01000008">
    <property type="protein sequence ID" value="SDQ17572.1"/>
    <property type="molecule type" value="Genomic_DNA"/>
</dbReference>